<feature type="region of interest" description="Disordered" evidence="1">
    <location>
        <begin position="25"/>
        <end position="47"/>
    </location>
</feature>
<name>A0ABT6TA27_9BACL</name>
<protein>
    <submittedName>
        <fullName evidence="4">ABC transporter substrate-binding protein</fullName>
    </submittedName>
</protein>
<feature type="domain" description="DUF3502" evidence="3">
    <location>
        <begin position="431"/>
        <end position="499"/>
    </location>
</feature>
<dbReference type="PROSITE" id="PS51257">
    <property type="entry name" value="PROKAR_LIPOPROTEIN"/>
    <property type="match status" value="1"/>
</dbReference>
<reference evidence="4" key="1">
    <citation type="submission" date="2023-04" db="EMBL/GenBank/DDBJ databases">
        <title>Comparative genomic analysis of Cohnella hashimotonis sp. nov., isolated from the International Space Station.</title>
        <authorList>
            <person name="Venkateswaran K."/>
            <person name="Simpson A."/>
        </authorList>
    </citation>
    <scope>NUCLEOTIDE SEQUENCE</scope>
    <source>
        <strain evidence="4">F6_2S_P_1</strain>
    </source>
</reference>
<evidence type="ECO:0000256" key="1">
    <source>
        <dbReference type="SAM" id="MobiDB-lite"/>
    </source>
</evidence>
<dbReference type="Gene3D" id="3.40.190.10">
    <property type="entry name" value="Periplasmic binding protein-like II"/>
    <property type="match status" value="1"/>
</dbReference>
<keyword evidence="2" id="KW-0732">Signal</keyword>
<proteinExistence type="predicted"/>
<sequence length="504" mass="55871">MKRLRKKGLPALGLVLFLAACSGGGDPKPAASGGSSEPASSPSASESGQAALPEVKLTWYYGVAQVPPDQQLIEDEVNKIVKSKINATVKLKPIDFGSYTTKLNTASAAGEEYDLVWTANWAFNYDENVKKGAFLPLDQLLDQYAPEAKKAIPDFTWDATRYKGEIYAVPNYQTVTSHYGVNVIKEYADKYGLDVNAVKKFEDLEPFFEKIKQNEPGIIPFMLVGPLTKFQPIAYGYDDYGVKIGDASYKSNALEQSSEYKQFAEMMHRWFEKGYINEDASTVKQIDASYNGKFAVSIEYAMKPGYEAEIESKNGGRKIVGIPLADVTTNRTSNITTLTAISRTSKNPERAMMLIELVNKDRELYNLLSFGLEGKHYEKLDENTVRVNPAGGYTAPNWVFGNVFNGYLIEGQAPDTWEVTRKLNESAVVQPTFGFNFDDTAVKAEAANIAALKAEYEPLLLTGTVDPAEYLPDYLNKLKKAGSDKVQAELQKQLDAWVAEKKQQ</sequence>
<dbReference type="PANTHER" id="PTHR43649:SF17">
    <property type="entry name" value="ABC TRANSPORTER SOLUTE BINDING PROTEIN-SUGAR TRANSPORT"/>
    <property type="match status" value="1"/>
</dbReference>
<dbReference type="SUPFAM" id="SSF53850">
    <property type="entry name" value="Periplasmic binding protein-like II"/>
    <property type="match status" value="1"/>
</dbReference>
<feature type="chain" id="PRO_5045289604" evidence="2">
    <location>
        <begin position="23"/>
        <end position="504"/>
    </location>
</feature>
<evidence type="ECO:0000256" key="2">
    <source>
        <dbReference type="SAM" id="SignalP"/>
    </source>
</evidence>
<accession>A0ABT6TA27</accession>
<dbReference type="InterPro" id="IPR050490">
    <property type="entry name" value="Bact_solute-bd_prot1"/>
</dbReference>
<dbReference type="RefSeq" id="WP_282906548.1">
    <property type="nucleotide sequence ID" value="NZ_JAGRPV010000001.1"/>
</dbReference>
<dbReference type="PANTHER" id="PTHR43649">
    <property type="entry name" value="ARABINOSE-BINDING PROTEIN-RELATED"/>
    <property type="match status" value="1"/>
</dbReference>
<evidence type="ECO:0000313" key="5">
    <source>
        <dbReference type="Proteomes" id="UP001161691"/>
    </source>
</evidence>
<feature type="compositionally biased region" description="Low complexity" evidence="1">
    <location>
        <begin position="29"/>
        <end position="47"/>
    </location>
</feature>
<keyword evidence="5" id="KW-1185">Reference proteome</keyword>
<feature type="signal peptide" evidence="2">
    <location>
        <begin position="1"/>
        <end position="22"/>
    </location>
</feature>
<evidence type="ECO:0000259" key="3">
    <source>
        <dbReference type="Pfam" id="PF12010"/>
    </source>
</evidence>
<dbReference type="EMBL" id="JAGRPV010000001">
    <property type="protein sequence ID" value="MDI4643490.1"/>
    <property type="molecule type" value="Genomic_DNA"/>
</dbReference>
<gene>
    <name evidence="4" type="ORF">KB449_00900</name>
</gene>
<dbReference type="InterPro" id="IPR022627">
    <property type="entry name" value="DUF3502"/>
</dbReference>
<organism evidence="4 5">
    <name type="scientific">Cohnella hashimotonis</name>
    <dbReference type="NCBI Taxonomy" id="2826895"/>
    <lineage>
        <taxon>Bacteria</taxon>
        <taxon>Bacillati</taxon>
        <taxon>Bacillota</taxon>
        <taxon>Bacilli</taxon>
        <taxon>Bacillales</taxon>
        <taxon>Paenibacillaceae</taxon>
        <taxon>Cohnella</taxon>
    </lineage>
</organism>
<evidence type="ECO:0000313" key="4">
    <source>
        <dbReference type="EMBL" id="MDI4643490.1"/>
    </source>
</evidence>
<dbReference type="Proteomes" id="UP001161691">
    <property type="component" value="Unassembled WGS sequence"/>
</dbReference>
<dbReference type="Pfam" id="PF12010">
    <property type="entry name" value="DUF3502"/>
    <property type="match status" value="1"/>
</dbReference>
<comment type="caution">
    <text evidence="4">The sequence shown here is derived from an EMBL/GenBank/DDBJ whole genome shotgun (WGS) entry which is preliminary data.</text>
</comment>